<feature type="transmembrane region" description="Helical" evidence="6">
    <location>
        <begin position="89"/>
        <end position="113"/>
    </location>
</feature>
<keyword evidence="3 6" id="KW-0812">Transmembrane</keyword>
<evidence type="ECO:0000256" key="6">
    <source>
        <dbReference type="RuleBase" id="RU366058"/>
    </source>
</evidence>
<sequence>MKYQSRNWLKIRKYLMLFIIFSILVLSGIVITMPYWDSIMALLSNPDNIKNFVESYGMYGTLVFIAFQIIQIVIAIIPGEPIQIAGGYIYGTFGGFILSTIGIMTGSVIAFFISRKFGLPVVKLFVKQDKLFYYKDKFESKKGLLIIFILCFIPGVPKDILVYAAGLTLIRFRIFFTIYFFARIPAGILASYMGAQLGQNNFGGFVLSAIIAVIMIGTGYFFKEKIYRLLKS</sequence>
<reference evidence="8 9" key="1">
    <citation type="submission" date="2020-01" db="EMBL/GenBank/DDBJ databases">
        <title>Genomic analysis of Aminipila sp. CBA3637.</title>
        <authorList>
            <person name="Kim Y.B."/>
            <person name="Roh S.W."/>
        </authorList>
    </citation>
    <scope>NUCLEOTIDE SEQUENCE [LARGE SCALE GENOMIC DNA]</scope>
    <source>
        <strain evidence="8 9">CBA3637</strain>
    </source>
</reference>
<evidence type="ECO:0000256" key="5">
    <source>
        <dbReference type="ARBA" id="ARBA00023136"/>
    </source>
</evidence>
<dbReference type="PANTHER" id="PTHR12677:SF59">
    <property type="entry name" value="GOLGI APPARATUS MEMBRANE PROTEIN TVP38-RELATED"/>
    <property type="match status" value="1"/>
</dbReference>
<evidence type="ECO:0000256" key="1">
    <source>
        <dbReference type="ARBA" id="ARBA00004651"/>
    </source>
</evidence>
<evidence type="ECO:0000313" key="9">
    <source>
        <dbReference type="Proteomes" id="UP000463883"/>
    </source>
</evidence>
<dbReference type="Pfam" id="PF09335">
    <property type="entry name" value="VTT_dom"/>
    <property type="match status" value="1"/>
</dbReference>
<feature type="transmembrane region" description="Helical" evidence="6">
    <location>
        <begin position="201"/>
        <end position="222"/>
    </location>
</feature>
<comment type="subcellular location">
    <subcellularLocation>
        <location evidence="1 6">Cell membrane</location>
        <topology evidence="1 6">Multi-pass membrane protein</topology>
    </subcellularLocation>
</comment>
<evidence type="ECO:0000256" key="4">
    <source>
        <dbReference type="ARBA" id="ARBA00022989"/>
    </source>
</evidence>
<dbReference type="GO" id="GO:0005886">
    <property type="term" value="C:plasma membrane"/>
    <property type="evidence" value="ECO:0007669"/>
    <property type="project" value="UniProtKB-SubCell"/>
</dbReference>
<feature type="transmembrane region" description="Helical" evidence="6">
    <location>
        <begin position="174"/>
        <end position="195"/>
    </location>
</feature>
<dbReference type="InterPro" id="IPR032816">
    <property type="entry name" value="VTT_dom"/>
</dbReference>
<feature type="domain" description="VTT" evidence="7">
    <location>
        <begin position="77"/>
        <end position="196"/>
    </location>
</feature>
<comment type="similarity">
    <text evidence="6">Belongs to the TVP38/TMEM64 family.</text>
</comment>
<dbReference type="EMBL" id="CP047591">
    <property type="protein sequence ID" value="QHI73521.1"/>
    <property type="molecule type" value="Genomic_DNA"/>
</dbReference>
<keyword evidence="5 6" id="KW-0472">Membrane</keyword>
<dbReference type="AlphaFoldDB" id="A0A6P1MIF6"/>
<name>A0A6P1MIF6_9FIRM</name>
<dbReference type="InterPro" id="IPR015414">
    <property type="entry name" value="TMEM64"/>
</dbReference>
<feature type="transmembrane region" description="Helical" evidence="6">
    <location>
        <begin position="56"/>
        <end position="77"/>
    </location>
</feature>
<gene>
    <name evidence="8" type="ORF">Ami3637_15065</name>
</gene>
<organism evidence="8 9">
    <name type="scientific">Aminipila terrae</name>
    <dbReference type="NCBI Taxonomy" id="2697030"/>
    <lineage>
        <taxon>Bacteria</taxon>
        <taxon>Bacillati</taxon>
        <taxon>Bacillota</taxon>
        <taxon>Clostridia</taxon>
        <taxon>Peptostreptococcales</taxon>
        <taxon>Anaerovoracaceae</taxon>
        <taxon>Aminipila</taxon>
    </lineage>
</organism>
<feature type="transmembrane region" description="Helical" evidence="6">
    <location>
        <begin position="143"/>
        <end position="162"/>
    </location>
</feature>
<evidence type="ECO:0000259" key="7">
    <source>
        <dbReference type="Pfam" id="PF09335"/>
    </source>
</evidence>
<proteinExistence type="inferred from homology"/>
<dbReference type="KEGG" id="amic:Ami3637_15065"/>
<evidence type="ECO:0000256" key="2">
    <source>
        <dbReference type="ARBA" id="ARBA00022475"/>
    </source>
</evidence>
<dbReference type="PANTHER" id="PTHR12677">
    <property type="entry name" value="GOLGI APPARATUS MEMBRANE PROTEIN TVP38-RELATED"/>
    <property type="match status" value="1"/>
</dbReference>
<keyword evidence="9" id="KW-1185">Reference proteome</keyword>
<keyword evidence="2 6" id="KW-1003">Cell membrane</keyword>
<dbReference type="RefSeq" id="WP_162363286.1">
    <property type="nucleotide sequence ID" value="NZ_CP047591.1"/>
</dbReference>
<feature type="transmembrane region" description="Helical" evidence="6">
    <location>
        <begin position="14"/>
        <end position="36"/>
    </location>
</feature>
<accession>A0A6P1MIF6</accession>
<protein>
    <recommendedName>
        <fullName evidence="6">TVP38/TMEM64 family membrane protein</fullName>
    </recommendedName>
</protein>
<keyword evidence="4 6" id="KW-1133">Transmembrane helix</keyword>
<dbReference type="Proteomes" id="UP000463883">
    <property type="component" value="Chromosome"/>
</dbReference>
<evidence type="ECO:0000256" key="3">
    <source>
        <dbReference type="ARBA" id="ARBA00022692"/>
    </source>
</evidence>
<evidence type="ECO:0000313" key="8">
    <source>
        <dbReference type="EMBL" id="QHI73521.1"/>
    </source>
</evidence>